<evidence type="ECO:0000259" key="2">
    <source>
        <dbReference type="Pfam" id="PF22422"/>
    </source>
</evidence>
<dbReference type="Pfam" id="PF22422">
    <property type="entry name" value="MGH1-like_GH"/>
    <property type="match status" value="2"/>
</dbReference>
<dbReference type="InterPro" id="IPR012341">
    <property type="entry name" value="6hp_glycosidase-like_sf"/>
</dbReference>
<dbReference type="InterPro" id="IPR008928">
    <property type="entry name" value="6-hairpin_glycosidase_sf"/>
</dbReference>
<feature type="domain" description="Mannosylglycerate hydrolase MGH1-like glycoside hydrolase" evidence="2">
    <location>
        <begin position="470"/>
        <end position="694"/>
    </location>
</feature>
<feature type="region of interest" description="Disordered" evidence="1">
    <location>
        <begin position="341"/>
        <end position="363"/>
    </location>
</feature>
<dbReference type="InterPro" id="IPR054491">
    <property type="entry name" value="MGH1-like_GH"/>
</dbReference>
<evidence type="ECO:0000313" key="4">
    <source>
        <dbReference type="Proteomes" id="UP000739538"/>
    </source>
</evidence>
<dbReference type="Proteomes" id="UP000739538">
    <property type="component" value="Unassembled WGS sequence"/>
</dbReference>
<organism evidence="3 4">
    <name type="scientific">Eiseniibacteriota bacterium</name>
    <dbReference type="NCBI Taxonomy" id="2212470"/>
    <lineage>
        <taxon>Bacteria</taxon>
        <taxon>Candidatus Eiseniibacteriota</taxon>
    </lineage>
</organism>
<sequence length="927" mass="105297">MERGAEHERLDEDARGDVDWRQWGPYLSERQWGTVREDYSENGDVWGYFPHEHARSRVYRWGEDGIFGISDRDCRLCFALTVWNGRDPILKERFFGVSGPEGNHGEDVKEVYEYLDATPTSSYLSALYRYPQQEYPYDRLLEESGRRTRQEPEFELEDTGILDDGRYFDVVVEYAKAGPEDVLVRVVCHNRGPEDSEIHLLPTLWLRNTWAWGREGSGYWGKGRISQARQGGAGQRTSLQGERIVAELPEFGRYFLDAVGPNGESPTFLFTDNETNVRRLYGVANSASFQKDAFHHRVVDGDETATNPENEGTKAAAWFRLTVAAGRSEVIRLRLRRAPSDPDARVSGATVSDTSVSDGRVSDTSVSDTFVSDAFGSDFEAVLEQRKSEADEFYAGHRKSGLSDEERLIVRRADAGLLWSRQFYHYIVEHWLDGDPTLPPPPEGHATSRNTKWRHLWAQDVLSMPDNWEYPWFAAWDLAFHAVATVRIDPEFAKRQVLLLCREWYMHPNGEVPAYEFSFDDANPPLVAWAGWRVYELSRDQGRGEDREFLATIFQKCLINFTWWINQEDSDGNNLFSGGFLGLDNIGVFDRSRPIAGVGKLEQADATSWMAFYASTMLAIALELAVEDTVYEGVALKFFDHFLAIARAMNEIGGDGLWDDQDGFYYDRLHAEGSSEPMRVRSMVGIIPLFAAESLQEGRLERVPLFQKRLEWFLRNHPKAAESMACLNEGGEGEARLLAIPSRDRLARVLRYVFDEGEFLSPYGVRSLSKFHDANPYRLEMDGNSYEIRYVPGESDSGLFGGNSNWRGPVWVPLNYLLIEALKRHHHFYGDEFRVELPTGSGREVTLLEAAEDLERRIARLFLPGDDGTRPSMAGSSLAGEPDHVLFHEYFHAETGKGLGASHQTGWTALVANVLERVASVRARRGK</sequence>
<dbReference type="GO" id="GO:0009311">
    <property type="term" value="P:oligosaccharide metabolic process"/>
    <property type="evidence" value="ECO:0007669"/>
    <property type="project" value="InterPro"/>
</dbReference>
<evidence type="ECO:0000313" key="3">
    <source>
        <dbReference type="EMBL" id="MCA9757753.1"/>
    </source>
</evidence>
<accession>A0A956NEQ7</accession>
<feature type="domain" description="Mannosylglycerate hydrolase MGH1-like glycoside hydrolase" evidence="2">
    <location>
        <begin position="740"/>
        <end position="905"/>
    </location>
</feature>
<evidence type="ECO:0000256" key="1">
    <source>
        <dbReference type="SAM" id="MobiDB-lite"/>
    </source>
</evidence>
<dbReference type="InterPro" id="IPR004888">
    <property type="entry name" value="Glycoside_hydrolase_63"/>
</dbReference>
<comment type="caution">
    <text evidence="3">The sequence shown here is derived from an EMBL/GenBank/DDBJ whole genome shotgun (WGS) entry which is preliminary data.</text>
</comment>
<name>A0A956NEQ7_UNCEI</name>
<gene>
    <name evidence="3" type="ORF">KDA27_18270</name>
</gene>
<dbReference type="SUPFAM" id="SSF48208">
    <property type="entry name" value="Six-hairpin glycosidases"/>
    <property type="match status" value="1"/>
</dbReference>
<protein>
    <submittedName>
        <fullName evidence="3">Glucosidase</fullName>
    </submittedName>
</protein>
<proteinExistence type="predicted"/>
<reference evidence="3" key="1">
    <citation type="submission" date="2020-04" db="EMBL/GenBank/DDBJ databases">
        <authorList>
            <person name="Zhang T."/>
        </authorList>
    </citation>
    <scope>NUCLEOTIDE SEQUENCE</scope>
    <source>
        <strain evidence="3">HKST-UBA02</strain>
    </source>
</reference>
<dbReference type="EMBL" id="JAGQHS010000118">
    <property type="protein sequence ID" value="MCA9757753.1"/>
    <property type="molecule type" value="Genomic_DNA"/>
</dbReference>
<dbReference type="PANTHER" id="PTHR10412">
    <property type="entry name" value="MANNOSYL-OLIGOSACCHARIDE GLUCOSIDASE"/>
    <property type="match status" value="1"/>
</dbReference>
<reference evidence="3" key="2">
    <citation type="journal article" date="2021" name="Microbiome">
        <title>Successional dynamics and alternative stable states in a saline activated sludge microbial community over 9 years.</title>
        <authorList>
            <person name="Wang Y."/>
            <person name="Ye J."/>
            <person name="Ju F."/>
            <person name="Liu L."/>
            <person name="Boyd J.A."/>
            <person name="Deng Y."/>
            <person name="Parks D.H."/>
            <person name="Jiang X."/>
            <person name="Yin X."/>
            <person name="Woodcroft B.J."/>
            <person name="Tyson G.W."/>
            <person name="Hugenholtz P."/>
            <person name="Polz M.F."/>
            <person name="Zhang T."/>
        </authorList>
    </citation>
    <scope>NUCLEOTIDE SEQUENCE</scope>
    <source>
        <strain evidence="3">HKST-UBA02</strain>
    </source>
</reference>
<dbReference type="AlphaFoldDB" id="A0A956NEQ7"/>
<dbReference type="PANTHER" id="PTHR10412:SF10">
    <property type="entry name" value="GLYCOSYL HYDROLASE FAMILY 63 C-TERMINAL DOMAIN-CONTAINING PROTEIN"/>
    <property type="match status" value="1"/>
</dbReference>
<dbReference type="Gene3D" id="1.50.10.10">
    <property type="match status" value="1"/>
</dbReference>
<dbReference type="GO" id="GO:0004573">
    <property type="term" value="F:Glc3Man9GlcNAc2 oligosaccharide glucosidase activity"/>
    <property type="evidence" value="ECO:0007669"/>
    <property type="project" value="InterPro"/>
</dbReference>